<dbReference type="SMART" id="SM00797">
    <property type="entry name" value="AHS2"/>
    <property type="match status" value="1"/>
</dbReference>
<evidence type="ECO:0000259" key="4">
    <source>
        <dbReference type="SMART" id="SM00797"/>
    </source>
</evidence>
<dbReference type="EMBL" id="CP090978">
    <property type="protein sequence ID" value="UJF34439.1"/>
    <property type="molecule type" value="Genomic_DNA"/>
</dbReference>
<keyword evidence="2" id="KW-0378">Hydrolase</keyword>
<dbReference type="Proteomes" id="UP001649230">
    <property type="component" value="Chromosome"/>
</dbReference>
<dbReference type="InterPro" id="IPR003778">
    <property type="entry name" value="CT_A_B"/>
</dbReference>
<dbReference type="InterPro" id="IPR052708">
    <property type="entry name" value="PxpC"/>
</dbReference>
<dbReference type="RefSeq" id="WP_235121013.1">
    <property type="nucleotide sequence ID" value="NZ_CP090978.1"/>
</dbReference>
<evidence type="ECO:0000256" key="2">
    <source>
        <dbReference type="ARBA" id="ARBA00022801"/>
    </source>
</evidence>
<dbReference type="Pfam" id="PF02626">
    <property type="entry name" value="CT_A_B"/>
    <property type="match status" value="1"/>
</dbReference>
<dbReference type="PANTHER" id="PTHR43309:SF5">
    <property type="entry name" value="5-OXOPROLINASE SUBUNIT C"/>
    <property type="match status" value="1"/>
</dbReference>
<accession>A0ABY3SK63</accession>
<dbReference type="PANTHER" id="PTHR43309">
    <property type="entry name" value="5-OXOPROLINASE SUBUNIT C"/>
    <property type="match status" value="1"/>
</dbReference>
<evidence type="ECO:0000313" key="5">
    <source>
        <dbReference type="EMBL" id="UJF34439.1"/>
    </source>
</evidence>
<feature type="domain" description="Carboxyltransferase" evidence="4">
    <location>
        <begin position="24"/>
        <end position="327"/>
    </location>
</feature>
<evidence type="ECO:0000256" key="3">
    <source>
        <dbReference type="ARBA" id="ARBA00022840"/>
    </source>
</evidence>
<dbReference type="InterPro" id="IPR029000">
    <property type="entry name" value="Cyclophilin-like_dom_sf"/>
</dbReference>
<organism evidence="5 6">
    <name type="scientific">Paenibacillus hexagrammi</name>
    <dbReference type="NCBI Taxonomy" id="2908839"/>
    <lineage>
        <taxon>Bacteria</taxon>
        <taxon>Bacillati</taxon>
        <taxon>Bacillota</taxon>
        <taxon>Bacilli</taxon>
        <taxon>Bacillales</taxon>
        <taxon>Paenibacillaceae</taxon>
        <taxon>Paenibacillus</taxon>
    </lineage>
</organism>
<keyword evidence="3" id="KW-0067">ATP-binding</keyword>
<dbReference type="Gene3D" id="2.40.100.10">
    <property type="entry name" value="Cyclophilin-like"/>
    <property type="match status" value="1"/>
</dbReference>
<keyword evidence="6" id="KW-1185">Reference proteome</keyword>
<sequence>MSLVIHKPGLLTSIQDMGRYGFRKDGVIVSGSMDSFASRTANLLVGNDPSAAVLEMTLHGAELQAQRPLLAAICGADMQACLNGERLPMWTPFVIPEGAELQFNYAVSGCRAYLAVAGGLSADQIMGSRSTYLRAGLGGHRGRTLRSGDTIELVDLHAGMMRVKKLFHQEETLPAIFGTYAAAKFSAAVSLRPRYTAAPQLRFIRSRETSLFTEESWTQLRTSNFRISSQSDRMGYRLIGDKPLLQNECSKEMISETVTPGVLQVPPDGQPILLMADCQTTGGYPRIGQVIAVDLPLAAQVKPGEALRFEEVSLRTAQELLLLQEADLRMLQAGVQARLV</sequence>
<proteinExistence type="predicted"/>
<dbReference type="NCBIfam" id="TIGR00724">
    <property type="entry name" value="urea_amlyse_rel"/>
    <property type="match status" value="1"/>
</dbReference>
<dbReference type="SUPFAM" id="SSF50891">
    <property type="entry name" value="Cyclophilin-like"/>
    <property type="match status" value="1"/>
</dbReference>
<name>A0ABY3SK63_9BACL</name>
<evidence type="ECO:0000256" key="1">
    <source>
        <dbReference type="ARBA" id="ARBA00022741"/>
    </source>
</evidence>
<protein>
    <submittedName>
        <fullName evidence="5">Biotin-dependent carboxyltransferase family protein</fullName>
    </submittedName>
</protein>
<evidence type="ECO:0000313" key="6">
    <source>
        <dbReference type="Proteomes" id="UP001649230"/>
    </source>
</evidence>
<keyword evidence="1" id="KW-0547">Nucleotide-binding</keyword>
<gene>
    <name evidence="5" type="ORF">L0M14_04400</name>
</gene>
<reference evidence="5 6" key="1">
    <citation type="journal article" date="2024" name="Int. J. Syst. Evol. Microbiol.">
        <title>Paenibacillus hexagrammi sp. nov., a novel bacterium isolated from the gut content of Hexagrammos agrammus.</title>
        <authorList>
            <person name="Jung H.K."/>
            <person name="Kim D.G."/>
            <person name="Zin H."/>
            <person name="Park J."/>
            <person name="Jung H."/>
            <person name="Kim Y.O."/>
            <person name="Kong H.J."/>
            <person name="Kim J.W."/>
            <person name="Kim Y.S."/>
        </authorList>
    </citation>
    <scope>NUCLEOTIDE SEQUENCE [LARGE SCALE GENOMIC DNA]</scope>
    <source>
        <strain evidence="5 6">YPD9-1</strain>
    </source>
</reference>